<evidence type="ECO:0000313" key="2">
    <source>
        <dbReference type="Proteomes" id="UP001065298"/>
    </source>
</evidence>
<gene>
    <name evidence="1" type="ORF">NCS57_00206500</name>
</gene>
<keyword evidence="2" id="KW-1185">Reference proteome</keyword>
<comment type="caution">
    <text evidence="1">The sequence shown here is derived from an EMBL/GenBank/DDBJ whole genome shotgun (WGS) entry which is preliminary data.</text>
</comment>
<organism evidence="1 2">
    <name type="scientific">Fusarium keratoplasticum</name>
    <dbReference type="NCBI Taxonomy" id="1328300"/>
    <lineage>
        <taxon>Eukaryota</taxon>
        <taxon>Fungi</taxon>
        <taxon>Dikarya</taxon>
        <taxon>Ascomycota</taxon>
        <taxon>Pezizomycotina</taxon>
        <taxon>Sordariomycetes</taxon>
        <taxon>Hypocreomycetidae</taxon>
        <taxon>Hypocreales</taxon>
        <taxon>Nectriaceae</taxon>
        <taxon>Fusarium</taxon>
        <taxon>Fusarium solani species complex</taxon>
    </lineage>
</organism>
<reference evidence="1" key="1">
    <citation type="submission" date="2022-06" db="EMBL/GenBank/DDBJ databases">
        <title>Fusarium solani species complex genomes reveal bases of compartmentalisation and animal pathogenesis.</title>
        <authorList>
            <person name="Tsai I.J."/>
        </authorList>
    </citation>
    <scope>NUCLEOTIDE SEQUENCE</scope>
    <source>
        <strain evidence="1">Fu6.1</strain>
    </source>
</reference>
<evidence type="ECO:0000313" key="1">
    <source>
        <dbReference type="EMBL" id="KAI8679290.1"/>
    </source>
</evidence>
<accession>A0ACC0R955</accession>
<proteinExistence type="predicted"/>
<sequence length="417" mass="44851">MAQTATVTLATLDPVHATTHLPETQPEPTIHDAVSAIPPSTAASVAQRWNGSRENIFRTLSCYFAFTIYGMNDGTPGAMVPHLESYYSLPYSIVSLIFLGPMLGCITAAFTSNRLHQKFGRRGVAAFATGSYAISYVGMCAHPPFGLVVPLLVLTGFGSGLMNGTWNSWVNAFVSRGWNWWSYYYLMLGLAIAAAATTVWSFWADCGTSRNTSPSGQAHSFTFSVFKDKVTLLFSGFMLLYVGAEVTIGGWLVTFMLNVRNGTPSASSLVASGFWIGITVGRFALGWITSYFGEKIMVSAYLVIAIGLELAFWLGKEFVVSAIMAALVGLSIGMVMPASIRVMTKILPVEKHIVSVGFGTAFAVSGASIFPFVVGALAQAGGVQVLQPVILALFAVQLLLWLFVTRMKLDRDEDSSA</sequence>
<name>A0ACC0R955_9HYPO</name>
<dbReference type="EMBL" id="CM046504">
    <property type="protein sequence ID" value="KAI8679290.1"/>
    <property type="molecule type" value="Genomic_DNA"/>
</dbReference>
<dbReference type="Proteomes" id="UP001065298">
    <property type="component" value="Chromosome 2"/>
</dbReference>
<protein>
    <submittedName>
        <fullName evidence="1">MFS domain-containing protein</fullName>
    </submittedName>
</protein>